<keyword evidence="2" id="KW-1185">Reference proteome</keyword>
<dbReference type="STRING" id="634500.EbC_30870"/>
<dbReference type="HOGENOM" id="CLU_3183465_0_0_6"/>
<dbReference type="EMBL" id="FP236843">
    <property type="protein sequence ID" value="CAX60618.1"/>
    <property type="molecule type" value="Genomic_DNA"/>
</dbReference>
<dbReference type="Proteomes" id="UP000008793">
    <property type="component" value="Chromosome"/>
</dbReference>
<organism evidence="2">
    <name type="scientific">Erwinia billingiae (strain Eb661)</name>
    <dbReference type="NCBI Taxonomy" id="634500"/>
    <lineage>
        <taxon>Bacteria</taxon>
        <taxon>Pseudomonadati</taxon>
        <taxon>Pseudomonadota</taxon>
        <taxon>Gammaproteobacteria</taxon>
        <taxon>Enterobacterales</taxon>
        <taxon>Erwiniaceae</taxon>
        <taxon>Erwinia</taxon>
    </lineage>
</organism>
<sequence>MVKSGEKKLNQTISVAHESWYINDERQAHGKFCPKAKKIYKLYAFF</sequence>
<dbReference type="KEGG" id="ebi:EbC_30870"/>
<name>D8MUW1_ERWBE</name>
<evidence type="ECO:0000313" key="2">
    <source>
        <dbReference type="Proteomes" id="UP000008793"/>
    </source>
</evidence>
<reference evidence="1 2" key="1">
    <citation type="journal article" date="2010" name="BMC Genomics">
        <title>Genome comparison of the epiphytic bacteria Erwinia billingiae and E. tasmaniensis with the pear pathogen E. pyrifoliae.</title>
        <authorList>
            <person name="Kube M."/>
            <person name="Migdoll A.M."/>
            <person name="Gehring I."/>
            <person name="Heitmann K."/>
            <person name="Mayer Y."/>
            <person name="Kuhl H."/>
            <person name="Knaust F."/>
            <person name="Geider K."/>
            <person name="Reinhardt R."/>
        </authorList>
    </citation>
    <scope>NUCLEOTIDE SEQUENCE [LARGE SCALE GENOMIC DNA]</scope>
    <source>
        <strain evidence="1 2">Eb661</strain>
    </source>
</reference>
<accession>D8MUW1</accession>
<protein>
    <submittedName>
        <fullName evidence="1">Uncharacterized protein</fullName>
    </submittedName>
</protein>
<evidence type="ECO:0000313" key="1">
    <source>
        <dbReference type="EMBL" id="CAX60618.1"/>
    </source>
</evidence>
<proteinExistence type="predicted"/>
<gene>
    <name evidence="1" type="ordered locus">EbC_30870</name>
</gene>
<dbReference type="AlphaFoldDB" id="D8MUW1"/>